<keyword evidence="2" id="KW-0540">Nuclease</keyword>
<evidence type="ECO:0000259" key="5">
    <source>
        <dbReference type="Pfam" id="PF03372"/>
    </source>
</evidence>
<dbReference type="PANTHER" id="PTHR11371">
    <property type="entry name" value="DEOXYRIBONUCLEASE"/>
    <property type="match status" value="1"/>
</dbReference>
<dbReference type="GO" id="GO:0006308">
    <property type="term" value="P:DNA catabolic process"/>
    <property type="evidence" value="ECO:0007669"/>
    <property type="project" value="InterPro"/>
</dbReference>
<reference evidence="6 7" key="1">
    <citation type="submission" date="2018-12" db="EMBL/GenBank/DDBJ databases">
        <title>three novel Halomonas strain isolated from plants.</title>
        <authorList>
            <person name="Sun C."/>
        </authorList>
    </citation>
    <scope>NUCLEOTIDE SEQUENCE [LARGE SCALE GENOMIC DNA]</scope>
    <source>
        <strain evidence="6 7">RC</strain>
    </source>
</reference>
<dbReference type="InterPro" id="IPR005135">
    <property type="entry name" value="Endo/exonuclease/phosphatase"/>
</dbReference>
<sequence>MNYIKRAKQLLRSALLLCLVLSWPALADIRIGSWNIQNFGWGEQKSIAAVTQVASQFDILAIQELMNAEALDALEAMLEESTGEEWSSMHSHLMGSSSRYQEMYAFLWRDSTVSYEDGAVVYIDDRNAFAREPYSARFKSLESGTDFVLATVHITYGKSISDRTPEIHALRSYWDWLEEVYPESVSRRMLVGDFNMRPSHEAWAELFEVAQPLITTGATTLSSNDRQYANLYDNIIVPLGHDLPISEVGIFTFPELLSEKGEYWSHEDARRHVSDHTPVFATFGDTPTYGSTDLAVKIPAQPVEQEPSSSEDCIDLNKASRDELVGIIHIGEIRVDDLIVQRPWTSVNQLTRINGIGPARLRDINNQNFICDL</sequence>
<feature type="domain" description="Endonuclease/exonuclease/phosphatase" evidence="5">
    <location>
        <begin position="32"/>
        <end position="200"/>
    </location>
</feature>
<dbReference type="AlphaFoldDB" id="A0A433LC11"/>
<name>A0A433LC11_9GAMM</name>
<evidence type="ECO:0000256" key="3">
    <source>
        <dbReference type="ARBA" id="ARBA00022801"/>
    </source>
</evidence>
<accession>A0A433LC11</accession>
<comment type="caution">
    <text evidence="6">The sequence shown here is derived from an EMBL/GenBank/DDBJ whole genome shotgun (WGS) entry which is preliminary data.</text>
</comment>
<feature type="signal peptide" evidence="4">
    <location>
        <begin position="1"/>
        <end position="27"/>
    </location>
</feature>
<keyword evidence="3" id="KW-0378">Hydrolase</keyword>
<dbReference type="Proteomes" id="UP000286912">
    <property type="component" value="Unassembled WGS sequence"/>
</dbReference>
<dbReference type="Gene3D" id="1.10.150.320">
    <property type="entry name" value="Photosystem II 12 kDa extrinsic protein"/>
    <property type="match status" value="1"/>
</dbReference>
<dbReference type="Gene3D" id="3.60.10.10">
    <property type="entry name" value="Endonuclease/exonuclease/phosphatase"/>
    <property type="match status" value="1"/>
</dbReference>
<comment type="similarity">
    <text evidence="1">Belongs to the DNase I family.</text>
</comment>
<dbReference type="SMART" id="SM00476">
    <property type="entry name" value="DNaseIc"/>
    <property type="match status" value="1"/>
</dbReference>
<feature type="chain" id="PRO_5019290006" evidence="4">
    <location>
        <begin position="28"/>
        <end position="373"/>
    </location>
</feature>
<proteinExistence type="inferred from homology"/>
<dbReference type="InterPro" id="IPR036691">
    <property type="entry name" value="Endo/exonu/phosph_ase_sf"/>
</dbReference>
<dbReference type="EMBL" id="RZHD01000005">
    <property type="protein sequence ID" value="RUR46224.1"/>
    <property type="molecule type" value="Genomic_DNA"/>
</dbReference>
<keyword evidence="4" id="KW-0732">Signal</keyword>
<dbReference type="OrthoDB" id="1201035at2"/>
<protein>
    <submittedName>
        <fullName evidence="6">Endonuclease/exonuclease/phosphatase</fullName>
    </submittedName>
</protein>
<keyword evidence="6" id="KW-0269">Exonuclease</keyword>
<dbReference type="RefSeq" id="WP_126981671.1">
    <property type="nucleotide sequence ID" value="NZ_RZHD01000005.1"/>
</dbReference>
<evidence type="ECO:0000256" key="2">
    <source>
        <dbReference type="ARBA" id="ARBA00022722"/>
    </source>
</evidence>
<dbReference type="PANTHER" id="PTHR11371:SF31">
    <property type="entry name" value="EXTRACELLULAR NUCLEASE"/>
    <property type="match status" value="1"/>
</dbReference>
<keyword evidence="7" id="KW-1185">Reference proteome</keyword>
<evidence type="ECO:0000313" key="7">
    <source>
        <dbReference type="Proteomes" id="UP000286912"/>
    </source>
</evidence>
<dbReference type="GO" id="GO:0004519">
    <property type="term" value="F:endonuclease activity"/>
    <property type="evidence" value="ECO:0007669"/>
    <property type="project" value="UniProtKB-KW"/>
</dbReference>
<dbReference type="CDD" id="cd10283">
    <property type="entry name" value="MnuA_DNase1-like"/>
    <property type="match status" value="1"/>
</dbReference>
<gene>
    <name evidence="6" type="ORF">ELY37_09550</name>
</gene>
<evidence type="ECO:0000313" key="6">
    <source>
        <dbReference type="EMBL" id="RUR46224.1"/>
    </source>
</evidence>
<dbReference type="SUPFAM" id="SSF56219">
    <property type="entry name" value="DNase I-like"/>
    <property type="match status" value="1"/>
</dbReference>
<dbReference type="GO" id="GO:0004536">
    <property type="term" value="F:DNA nuclease activity"/>
    <property type="evidence" value="ECO:0007669"/>
    <property type="project" value="InterPro"/>
</dbReference>
<keyword evidence="6" id="KW-0255">Endonuclease</keyword>
<organism evidence="6 7">
    <name type="scientific">Vreelandella populi</name>
    <dbReference type="NCBI Taxonomy" id="2498858"/>
    <lineage>
        <taxon>Bacteria</taxon>
        <taxon>Pseudomonadati</taxon>
        <taxon>Pseudomonadota</taxon>
        <taxon>Gammaproteobacteria</taxon>
        <taxon>Oceanospirillales</taxon>
        <taxon>Halomonadaceae</taxon>
        <taxon>Vreelandella</taxon>
    </lineage>
</organism>
<evidence type="ECO:0000256" key="4">
    <source>
        <dbReference type="SAM" id="SignalP"/>
    </source>
</evidence>
<dbReference type="Pfam" id="PF03372">
    <property type="entry name" value="Exo_endo_phos"/>
    <property type="match status" value="1"/>
</dbReference>
<evidence type="ECO:0000256" key="1">
    <source>
        <dbReference type="ARBA" id="ARBA00007359"/>
    </source>
</evidence>
<dbReference type="InterPro" id="IPR016202">
    <property type="entry name" value="DNase_I"/>
</dbReference>
<dbReference type="GO" id="GO:0004527">
    <property type="term" value="F:exonuclease activity"/>
    <property type="evidence" value="ECO:0007669"/>
    <property type="project" value="UniProtKB-KW"/>
</dbReference>
<dbReference type="SUPFAM" id="SSF81585">
    <property type="entry name" value="PsbU/PolX domain-like"/>
    <property type="match status" value="1"/>
</dbReference>